<sequence>MALPAHPLRPLSEAEMEQARAVTIDTHATDASTTLTFRIIQLFEPKKAELVEFLKAEHAGTTPSSVPSRQAEVLFDIVKDGQAQLTEVVVDLDARKIAETRSFPALGNQTSLTLSEFGQFQDNCLASDVFAEALKEFEIPENFKITIDPWPYGGQDADEDIPRYMQGLVYARDSTSGNDDSNHYGYPLPIIPVMDMATKKIVRVDRMATGGKGDSMHAETKGDTPRKLFEHNKPAEYIPELLNLTLRQDAKPINVVQPEGASFKVHSDNLVEWQKWRFRLGFTPREGAVLHDVCYDGRPIMYRLSLSEMTVPYGDPRPPYHRKQAFDFGDGGCGRAANNLELGCDCLGAIHYFDAYMADAEGKPTLSKNVVCLHEQDNGIGWKHTNFRTNRAVVTRLRELVVQYIVTLANYEYIFAYKLDNAGGITVETRATGIVSVVPIDHGKTSDYGNVVGPGVLAQNHQHIFAVRADPNIDSYTSGETAIVVEETHRIPMNPETNPHGNGYEVRRDLVSRPRFFDAEPKLNRIVRIENSTRKNPVSGKNVAYKFTPSPTQLMLADEGSVQAARAQFATHHVWVTGYRDRELWAAGELTNQSRKETGGVKDMTERGDWFAGAEGTDDGGAGGAGQQSSPVIWSVFGLTHNPRVEDWPVMPVEIHQIHIRPSDFFTANPALDVPPSANKASVLVPCCNGKEEGTGTGTATANGEGGSVQKDPVAHMQGTKEVDPAELPIRNGEGGQDDKGKDKDKRRLSTTLSNLFGLGKK</sequence>
<feature type="modified residue" description="2',4',5'-topaquinone" evidence="10">
    <location>
        <position position="411"/>
    </location>
</feature>
<feature type="active site" description="Proton acceptor" evidence="9">
    <location>
        <position position="327"/>
    </location>
</feature>
<dbReference type="InterPro" id="IPR000269">
    <property type="entry name" value="Cu_amine_oxidase"/>
</dbReference>
<keyword evidence="5 9" id="KW-0801">TPQ</keyword>
<reference evidence="16" key="1">
    <citation type="submission" date="2016-02" db="EMBL/GenBank/DDBJ databases">
        <title>Draft genome sequence of Microdochium bolleyi, a fungal endophyte of beachgrass.</title>
        <authorList>
            <consortium name="DOE Joint Genome Institute"/>
            <person name="David A.S."/>
            <person name="May G."/>
            <person name="Haridas S."/>
            <person name="Lim J."/>
            <person name="Wang M."/>
            <person name="Labutti K."/>
            <person name="Lipzen A."/>
            <person name="Barry K."/>
            <person name="Grigoriev I.V."/>
        </authorList>
    </citation>
    <scope>NUCLEOTIDE SEQUENCE [LARGE SCALE GENOMIC DNA]</scope>
    <source>
        <strain evidence="16">J235TASD1</strain>
    </source>
</reference>
<evidence type="ECO:0000256" key="2">
    <source>
        <dbReference type="ARBA" id="ARBA00007983"/>
    </source>
</evidence>
<dbReference type="GO" id="GO:0008131">
    <property type="term" value="F:primary methylamine oxidase activity"/>
    <property type="evidence" value="ECO:0007669"/>
    <property type="project" value="InterPro"/>
</dbReference>
<dbReference type="STRING" id="196109.A0A136J9K9"/>
<evidence type="ECO:0000313" key="15">
    <source>
        <dbReference type="EMBL" id="KXJ93863.1"/>
    </source>
</evidence>
<feature type="domain" description="Copper amine oxidase catalytic" evidence="13">
    <location>
        <begin position="253"/>
        <end position="672"/>
    </location>
</feature>
<evidence type="ECO:0000256" key="10">
    <source>
        <dbReference type="PIRSR" id="PIRSR600269-51"/>
    </source>
</evidence>
<dbReference type="Pfam" id="PF01179">
    <property type="entry name" value="Cu_amine_oxid"/>
    <property type="match status" value="1"/>
</dbReference>
<evidence type="ECO:0000256" key="8">
    <source>
        <dbReference type="ARBA" id="ARBA00023157"/>
    </source>
</evidence>
<dbReference type="InterPro" id="IPR049948">
    <property type="entry name" value="Cu_Am_ox_TPQ-bd"/>
</dbReference>
<evidence type="ECO:0000256" key="5">
    <source>
        <dbReference type="ARBA" id="ARBA00022772"/>
    </source>
</evidence>
<dbReference type="InterPro" id="IPR036460">
    <property type="entry name" value="Cu_amine_oxidase_C_sf"/>
</dbReference>
<comment type="cofactor">
    <cofactor evidence="11">
        <name>Cu cation</name>
        <dbReference type="ChEBI" id="CHEBI:23378"/>
    </cofactor>
    <text evidence="11">Contains 1 topaquinone per subunit.</text>
</comment>
<evidence type="ECO:0000256" key="12">
    <source>
        <dbReference type="SAM" id="MobiDB-lite"/>
    </source>
</evidence>
<evidence type="ECO:0000256" key="3">
    <source>
        <dbReference type="ARBA" id="ARBA00011738"/>
    </source>
</evidence>
<keyword evidence="8" id="KW-1015">Disulfide bond</keyword>
<dbReference type="GO" id="GO:0005507">
    <property type="term" value="F:copper ion binding"/>
    <property type="evidence" value="ECO:0007669"/>
    <property type="project" value="InterPro"/>
</dbReference>
<evidence type="ECO:0000256" key="9">
    <source>
        <dbReference type="PIRSR" id="PIRSR600269-50"/>
    </source>
</evidence>
<keyword evidence="7 11" id="KW-0186">Copper</keyword>
<evidence type="ECO:0000313" key="16">
    <source>
        <dbReference type="Proteomes" id="UP000070501"/>
    </source>
</evidence>
<accession>A0A136J9K9</accession>
<evidence type="ECO:0000259" key="13">
    <source>
        <dbReference type="Pfam" id="PF01179"/>
    </source>
</evidence>
<comment type="similarity">
    <text evidence="2 11">Belongs to the copper/topaquinone oxidase family.</text>
</comment>
<dbReference type="OrthoDB" id="5379943at2759"/>
<dbReference type="Pfam" id="PF02727">
    <property type="entry name" value="Cu_amine_oxidN2"/>
    <property type="match status" value="1"/>
</dbReference>
<dbReference type="PROSITE" id="PS01164">
    <property type="entry name" value="COPPER_AMINE_OXID_1"/>
    <property type="match status" value="1"/>
</dbReference>
<evidence type="ECO:0000259" key="14">
    <source>
        <dbReference type="Pfam" id="PF02727"/>
    </source>
</evidence>
<comment type="PTM">
    <text evidence="10 11">Topaquinone (TPQ) is generated by copper-dependent autoxidation of a specific tyrosyl residue.</text>
</comment>
<dbReference type="AlphaFoldDB" id="A0A136J9K9"/>
<dbReference type="InterPro" id="IPR016182">
    <property type="entry name" value="Cu_amine_oxidase_N-reg"/>
</dbReference>
<organism evidence="15 16">
    <name type="scientific">Microdochium bolleyi</name>
    <dbReference type="NCBI Taxonomy" id="196109"/>
    <lineage>
        <taxon>Eukaryota</taxon>
        <taxon>Fungi</taxon>
        <taxon>Dikarya</taxon>
        <taxon>Ascomycota</taxon>
        <taxon>Pezizomycotina</taxon>
        <taxon>Sordariomycetes</taxon>
        <taxon>Xylariomycetidae</taxon>
        <taxon>Xylariales</taxon>
        <taxon>Microdochiaceae</taxon>
        <taxon>Microdochium</taxon>
    </lineage>
</organism>
<feature type="region of interest" description="Disordered" evidence="12">
    <location>
        <begin position="696"/>
        <end position="762"/>
    </location>
</feature>
<dbReference type="EMBL" id="KQ964247">
    <property type="protein sequence ID" value="KXJ93863.1"/>
    <property type="molecule type" value="Genomic_DNA"/>
</dbReference>
<evidence type="ECO:0000256" key="4">
    <source>
        <dbReference type="ARBA" id="ARBA00022723"/>
    </source>
</evidence>
<dbReference type="FunFam" id="2.70.98.20:FF:000001">
    <property type="entry name" value="Amine oxidase"/>
    <property type="match status" value="1"/>
</dbReference>
<proteinExistence type="inferred from homology"/>
<dbReference type="InParanoid" id="A0A136J9K9"/>
<dbReference type="SUPFAM" id="SSF54416">
    <property type="entry name" value="Amine oxidase N-terminal region"/>
    <property type="match status" value="2"/>
</dbReference>
<dbReference type="GO" id="GO:0009308">
    <property type="term" value="P:amine metabolic process"/>
    <property type="evidence" value="ECO:0007669"/>
    <property type="project" value="UniProtKB-UniRule"/>
</dbReference>
<dbReference type="EC" id="1.4.3.-" evidence="11"/>
<evidence type="ECO:0000256" key="11">
    <source>
        <dbReference type="RuleBase" id="RU000672"/>
    </source>
</evidence>
<evidence type="ECO:0000256" key="1">
    <source>
        <dbReference type="ARBA" id="ARBA00001935"/>
    </source>
</evidence>
<keyword evidence="4 11" id="KW-0479">Metal-binding</keyword>
<dbReference type="PANTHER" id="PTHR10638">
    <property type="entry name" value="COPPER AMINE OXIDASE"/>
    <property type="match status" value="1"/>
</dbReference>
<evidence type="ECO:0000256" key="7">
    <source>
        <dbReference type="ARBA" id="ARBA00023008"/>
    </source>
</evidence>
<dbReference type="SUPFAM" id="SSF49998">
    <property type="entry name" value="Amine oxidase catalytic domain"/>
    <property type="match status" value="1"/>
</dbReference>
<protein>
    <recommendedName>
        <fullName evidence="11">Amine oxidase</fullName>
        <ecNumber evidence="11">1.4.3.-</ecNumber>
    </recommendedName>
</protein>
<dbReference type="Gene3D" id="3.10.450.40">
    <property type="match status" value="2"/>
</dbReference>
<dbReference type="InterPro" id="IPR015798">
    <property type="entry name" value="Cu_amine_oxidase_C"/>
</dbReference>
<dbReference type="Proteomes" id="UP000070501">
    <property type="component" value="Unassembled WGS sequence"/>
</dbReference>
<dbReference type="GO" id="GO:0048038">
    <property type="term" value="F:quinone binding"/>
    <property type="evidence" value="ECO:0007669"/>
    <property type="project" value="InterPro"/>
</dbReference>
<feature type="active site" description="Schiff-base intermediate with substrate; via topaquinone" evidence="9">
    <location>
        <position position="411"/>
    </location>
</feature>
<comment type="cofactor">
    <cofactor evidence="1">
        <name>Cu cation</name>
        <dbReference type="ChEBI" id="CHEBI:23378"/>
    </cofactor>
</comment>
<feature type="domain" description="Copper amine oxidase N2-terminal" evidence="14">
    <location>
        <begin position="6"/>
        <end position="102"/>
    </location>
</feature>
<gene>
    <name evidence="15" type="ORF">Micbo1qcDRAFT_158755</name>
</gene>
<dbReference type="Gene3D" id="2.70.98.20">
    <property type="entry name" value="Copper amine oxidase, catalytic domain"/>
    <property type="match status" value="1"/>
</dbReference>
<evidence type="ECO:0000256" key="6">
    <source>
        <dbReference type="ARBA" id="ARBA00023002"/>
    </source>
</evidence>
<comment type="subunit">
    <text evidence="3">Homodimer.</text>
</comment>
<keyword evidence="6 11" id="KW-0560">Oxidoreductase</keyword>
<keyword evidence="16" id="KW-1185">Reference proteome</keyword>
<feature type="compositionally biased region" description="Basic and acidic residues" evidence="12">
    <location>
        <begin position="737"/>
        <end position="748"/>
    </location>
</feature>
<name>A0A136J9K9_9PEZI</name>
<dbReference type="InterPro" id="IPR015800">
    <property type="entry name" value="Cu_amine_oxidase_N2"/>
</dbReference>
<dbReference type="PANTHER" id="PTHR10638:SF91">
    <property type="entry name" value="AMINE OXIDASE"/>
    <property type="match status" value="1"/>
</dbReference>